<dbReference type="eggNOG" id="COG4458">
    <property type="taxonomic scope" value="Bacteria"/>
</dbReference>
<dbReference type="STRING" id="360910.BAV0800"/>
<sequence length="896" mass="99700">MNQQQDQLTRQWGAILDNAGRAIEWVEQVRGNSKRLNSEADSLVHALRQTRNKSRNLQKAAGTPMTVGFFGESQAGKSFLISALGANDHGKFETVYGGQRVNFIDHINPPGSGKEATGLVTRFTNQARTPEDAAFPIEVRLLAEIDLAKILCNAWFNDFDQNKVDYQLNEQRVSEMLNRYAGRAQATPQEGLSADDVVSLWDYARAAFGKALQPLENGYWQEAMTLAPRLSTDDRAQFFSLLWGALPELTQVYADFAASLRKLKNASTAFLPLSALTTTVDGRLQYGRDSIMSVDALVRQGSAQDNIVTVRPEVSGKLAAPTDVRVSHLAALTVELVFPSVEPKRVASIEAVDLLDFPGYRGRYKASRLSDISADENPVAQLFLRGKVAYLFESYTDTQAMNGLVLCTHEQSNVSDIANVLERWVDRTQGETPQSRGQRACGLFWAITKFDMRLQNMLRLDGDSQIVEGWYGMVQGTMEERYGHLGFMKTWSETAFNNVYLVRKPLIEGSFIKIRGGLEEIDPDKREGLARLGQAFISHDSVARRVADPQRAWEAVLKENDGGMSRLADGIAGIADLEFKLSRLRQQHTEELQREGGILARLAQYHKDIDGDDVALKKQRGQFLAQALYGVRKAIPELMHAMELPREDLRDLYLNGLHRQPQADESGDQAATQDTPDVNPFASVEDNPFATADSNPFAQSAEAPAAKPVKAALKTADHLYAEAVFQRWIAHLRDLPERKRLIDSLFIKKEVVETLVDELITAANRLDLQGSLAASLTGRQDSSSTREQLVMRQVLRAQLILNDFIAWLGYLTMPLEERPVSIANKQRLFARTTRLDATDLPQLDEQPADTNTEYAGYWLTGLMNVVQGNAGHMAGSEISIEQNQALGGILQGFRQT</sequence>
<evidence type="ECO:0000313" key="2">
    <source>
        <dbReference type="Proteomes" id="UP000001977"/>
    </source>
</evidence>
<dbReference type="Proteomes" id="UP000001977">
    <property type="component" value="Chromosome"/>
</dbReference>
<accession>Q2KWL4</accession>
<organism evidence="1 2">
    <name type="scientific">Bordetella avium (strain 197N)</name>
    <dbReference type="NCBI Taxonomy" id="360910"/>
    <lineage>
        <taxon>Bacteria</taxon>
        <taxon>Pseudomonadati</taxon>
        <taxon>Pseudomonadota</taxon>
        <taxon>Betaproteobacteria</taxon>
        <taxon>Burkholderiales</taxon>
        <taxon>Alcaligenaceae</taxon>
        <taxon>Bordetella</taxon>
    </lineage>
</organism>
<dbReference type="EMBL" id="AM167904">
    <property type="protein sequence ID" value="CAJ48412.1"/>
    <property type="molecule type" value="Genomic_DNA"/>
</dbReference>
<evidence type="ECO:0000313" key="1">
    <source>
        <dbReference type="EMBL" id="CAJ48412.1"/>
    </source>
</evidence>
<dbReference type="PIRSF" id="PIRSF034586">
    <property type="entry name" value="Vir_effector_SfrC"/>
    <property type="match status" value="1"/>
</dbReference>
<gene>
    <name evidence="1" type="primary">srfC</name>
    <name evidence="1" type="ordered locus">BAV0800</name>
</gene>
<dbReference type="AlphaFoldDB" id="Q2KWL4"/>
<dbReference type="InterPro" id="IPR017030">
    <property type="entry name" value="Vir_effector_SfrC"/>
</dbReference>
<keyword evidence="2" id="KW-1185">Reference proteome</keyword>
<reference evidence="1 2" key="1">
    <citation type="journal article" date="2006" name="J. Bacteriol.">
        <title>Comparison of the genome sequence of the poultry pathogen Bordetella avium with those of B. bronchiseptica, B. pertussis, and B. parapertussis reveals extensive diversity in surface structures associated with host interaction.</title>
        <authorList>
            <person name="Sebaihia M."/>
            <person name="Preston A."/>
            <person name="Maskell D.J."/>
            <person name="Kuzmiak H."/>
            <person name="Connell T.D."/>
            <person name="King N.D."/>
            <person name="Orndorff P.E."/>
            <person name="Miyamoto D.M."/>
            <person name="Thomson N.R."/>
            <person name="Harris D."/>
            <person name="Goble A."/>
            <person name="Lord A."/>
            <person name="Murphy L."/>
            <person name="Quail M.A."/>
            <person name="Rutter S."/>
            <person name="Squares R."/>
            <person name="Squares S."/>
            <person name="Woodward J."/>
            <person name="Parkhill J."/>
            <person name="Temple L.M."/>
        </authorList>
    </citation>
    <scope>NUCLEOTIDE SEQUENCE [LARGE SCALE GENOMIC DNA]</scope>
    <source>
        <strain evidence="1 2">197N</strain>
    </source>
</reference>
<proteinExistence type="predicted"/>
<dbReference type="Pfam" id="PF10139">
    <property type="entry name" value="Virul_Fac"/>
    <property type="match status" value="1"/>
</dbReference>
<dbReference type="RefSeq" id="WP_012416494.1">
    <property type="nucleotide sequence ID" value="NC_010645.1"/>
</dbReference>
<dbReference type="KEGG" id="bav:BAV0800"/>
<protein>
    <submittedName>
        <fullName evidence="1">Virulence factor</fullName>
    </submittedName>
</protein>
<name>Q2KWL4_BORA1</name>
<dbReference type="OrthoDB" id="1060501at2"/>
<dbReference type="HOGENOM" id="CLU_016489_0_0_4"/>